<comment type="caution">
    <text evidence="1">The sequence shown here is derived from an EMBL/GenBank/DDBJ whole genome shotgun (WGS) entry which is preliminary data.</text>
</comment>
<organism evidence="1 2">
    <name type="scientific">Lentinula edodes</name>
    <name type="common">Shiitake mushroom</name>
    <name type="synonym">Lentinus edodes</name>
    <dbReference type="NCBI Taxonomy" id="5353"/>
    <lineage>
        <taxon>Eukaryota</taxon>
        <taxon>Fungi</taxon>
        <taxon>Dikarya</taxon>
        <taxon>Basidiomycota</taxon>
        <taxon>Agaricomycotina</taxon>
        <taxon>Agaricomycetes</taxon>
        <taxon>Agaricomycetidae</taxon>
        <taxon>Agaricales</taxon>
        <taxon>Marasmiineae</taxon>
        <taxon>Omphalotaceae</taxon>
        <taxon>Lentinula</taxon>
    </lineage>
</organism>
<evidence type="ECO:0000313" key="1">
    <source>
        <dbReference type="EMBL" id="GAW10029.1"/>
    </source>
</evidence>
<protein>
    <submittedName>
        <fullName evidence="1">Retrotransposon nucleocapsid protein</fullName>
    </submittedName>
</protein>
<keyword evidence="2" id="KW-1185">Reference proteome</keyword>
<dbReference type="EMBL" id="BDGU01001502">
    <property type="protein sequence ID" value="GAW10029.1"/>
    <property type="molecule type" value="Genomic_DNA"/>
</dbReference>
<evidence type="ECO:0000313" key="2">
    <source>
        <dbReference type="Proteomes" id="UP000188533"/>
    </source>
</evidence>
<sequence length="105" mass="11655">MVIRFRPGKLGEKPDSITRRWDVYPKEGDIGYAQVNPHNFRPIFTNEQLTTSLQATFLEGPMLRASIVMDIEALHQAIILALPKDPSSVVGLELAKDPLPMNVGA</sequence>
<dbReference type="STRING" id="5353.A0A1Q3ES49"/>
<reference evidence="1 2" key="1">
    <citation type="submission" date="2016-08" db="EMBL/GenBank/DDBJ databases">
        <authorList>
            <consortium name="Lentinula edodes genome sequencing consortium"/>
            <person name="Sakamoto Y."/>
            <person name="Nakade K."/>
            <person name="Sato S."/>
            <person name="Yoshida Y."/>
            <person name="Miyazaki K."/>
            <person name="Natsume S."/>
            <person name="Konno N."/>
        </authorList>
    </citation>
    <scope>NUCLEOTIDE SEQUENCE [LARGE SCALE GENOMIC DNA]</scope>
    <source>
        <strain evidence="1 2">NBRC 111202</strain>
    </source>
</reference>
<name>A0A1Q3ES49_LENED</name>
<reference evidence="1 2" key="2">
    <citation type="submission" date="2017-02" db="EMBL/GenBank/DDBJ databases">
        <title>A genome survey and senescence transcriptome analysis in Lentinula edodes.</title>
        <authorList>
            <person name="Sakamoto Y."/>
            <person name="Nakade K."/>
            <person name="Sato S."/>
            <person name="Yoshida Y."/>
            <person name="Miyazaki K."/>
            <person name="Natsume S."/>
            <person name="Konno N."/>
        </authorList>
    </citation>
    <scope>NUCLEOTIDE SEQUENCE [LARGE SCALE GENOMIC DNA]</scope>
    <source>
        <strain evidence="1 2">NBRC 111202</strain>
    </source>
</reference>
<dbReference type="AlphaFoldDB" id="A0A1Q3ES49"/>
<dbReference type="Proteomes" id="UP000188533">
    <property type="component" value="Unassembled WGS sequence"/>
</dbReference>
<gene>
    <name evidence="1" type="ORF">LENED_012252</name>
</gene>
<proteinExistence type="predicted"/>
<accession>A0A1Q3ES49</accession>